<dbReference type="OrthoDB" id="9794557at2"/>
<proteinExistence type="predicted"/>
<evidence type="ECO:0000313" key="2">
    <source>
        <dbReference type="Proteomes" id="UP000220133"/>
    </source>
</evidence>
<gene>
    <name evidence="1" type="ORF">COR50_02490</name>
</gene>
<evidence type="ECO:0008006" key="3">
    <source>
        <dbReference type="Google" id="ProtNLM"/>
    </source>
</evidence>
<protein>
    <recommendedName>
        <fullName evidence="3">6-phosphogluconate dehydrogenase</fullName>
    </recommendedName>
</protein>
<dbReference type="RefSeq" id="WP_098192513.1">
    <property type="nucleotide sequence ID" value="NZ_CP023777.1"/>
</dbReference>
<sequence length="132" mass="15303">MRKFLFIVISIVVLGLAFFVYYKYYRVFGDGTKAGELNYFAKKGYVFKTYEGRVIQTGFKGRQMSQIQSNEFTFSVTSEKVAQQLLRSSGKQVELHYKEYLGALPWRGYSKFIVDSILSVTDPITLEKKVFE</sequence>
<organism evidence="1 2">
    <name type="scientific">Chitinophaga caeni</name>
    <dbReference type="NCBI Taxonomy" id="2029983"/>
    <lineage>
        <taxon>Bacteria</taxon>
        <taxon>Pseudomonadati</taxon>
        <taxon>Bacteroidota</taxon>
        <taxon>Chitinophagia</taxon>
        <taxon>Chitinophagales</taxon>
        <taxon>Chitinophagaceae</taxon>
        <taxon>Chitinophaga</taxon>
    </lineage>
</organism>
<name>A0A291QQK9_9BACT</name>
<dbReference type="Proteomes" id="UP000220133">
    <property type="component" value="Chromosome"/>
</dbReference>
<dbReference type="AlphaFoldDB" id="A0A291QQK9"/>
<keyword evidence="2" id="KW-1185">Reference proteome</keyword>
<evidence type="ECO:0000313" key="1">
    <source>
        <dbReference type="EMBL" id="ATL46124.1"/>
    </source>
</evidence>
<accession>A0A291QQK9</accession>
<dbReference type="EMBL" id="CP023777">
    <property type="protein sequence ID" value="ATL46124.1"/>
    <property type="molecule type" value="Genomic_DNA"/>
</dbReference>
<reference evidence="1 2" key="1">
    <citation type="submission" date="2017-10" db="EMBL/GenBank/DDBJ databases">
        <title>Paenichitinophaga pekingensis gen. nov., sp. nov., isolated from activated sludge.</title>
        <authorList>
            <person name="Jin D."/>
            <person name="Kong X."/>
            <person name="Deng Y."/>
            <person name="Bai Z."/>
        </authorList>
    </citation>
    <scope>NUCLEOTIDE SEQUENCE [LARGE SCALE GENOMIC DNA]</scope>
    <source>
        <strain evidence="1 2">13</strain>
    </source>
</reference>
<dbReference type="KEGG" id="cbae:COR50_02490"/>